<dbReference type="InterPro" id="IPR052050">
    <property type="entry name" value="SecEffector_AnkRepeat"/>
</dbReference>
<dbReference type="Proteomes" id="UP001165121">
    <property type="component" value="Unassembled WGS sequence"/>
</dbReference>
<evidence type="ECO:0000256" key="4">
    <source>
        <dbReference type="SAM" id="MobiDB-lite"/>
    </source>
</evidence>
<dbReference type="Pfam" id="PF13637">
    <property type="entry name" value="Ank_4"/>
    <property type="match status" value="4"/>
</dbReference>
<dbReference type="GO" id="GO:0010181">
    <property type="term" value="F:FMN binding"/>
    <property type="evidence" value="ECO:0007669"/>
    <property type="project" value="InterPro"/>
</dbReference>
<dbReference type="GO" id="GO:0005829">
    <property type="term" value="C:cytosol"/>
    <property type="evidence" value="ECO:0007669"/>
    <property type="project" value="UniProtKB-ARBA"/>
</dbReference>
<dbReference type="PANTHER" id="PTHR46586:SF3">
    <property type="entry name" value="ANKYRIN REPEAT-CONTAINING PROTEIN"/>
    <property type="match status" value="1"/>
</dbReference>
<dbReference type="OrthoDB" id="276546at2759"/>
<dbReference type="Gene3D" id="1.25.40.20">
    <property type="entry name" value="Ankyrin repeat-containing domain"/>
    <property type="match status" value="5"/>
</dbReference>
<dbReference type="FunFam" id="3.20.20.70:FF:000059">
    <property type="entry name" value="N-ethylmaleimide reductase, FMN-linked"/>
    <property type="match status" value="1"/>
</dbReference>
<protein>
    <submittedName>
        <fullName evidence="6">Unnamed protein product</fullName>
    </submittedName>
</protein>
<dbReference type="SMART" id="SM00248">
    <property type="entry name" value="ANK"/>
    <property type="match status" value="7"/>
</dbReference>
<evidence type="ECO:0000256" key="3">
    <source>
        <dbReference type="ARBA" id="ARBA00023002"/>
    </source>
</evidence>
<feature type="region of interest" description="Disordered" evidence="4">
    <location>
        <begin position="374"/>
        <end position="400"/>
    </location>
</feature>
<accession>A0A9W6Y7I1</accession>
<dbReference type="Pfam" id="PF00724">
    <property type="entry name" value="Oxidored_FMN"/>
    <property type="match status" value="1"/>
</dbReference>
<evidence type="ECO:0000313" key="7">
    <source>
        <dbReference type="Proteomes" id="UP001165121"/>
    </source>
</evidence>
<comment type="caution">
    <text evidence="6">The sequence shown here is derived from an EMBL/GenBank/DDBJ whole genome shotgun (WGS) entry which is preliminary data.</text>
</comment>
<evidence type="ECO:0000313" key="6">
    <source>
        <dbReference type="EMBL" id="GMF55134.1"/>
    </source>
</evidence>
<gene>
    <name evidence="6" type="ORF">Pfra01_002314500</name>
</gene>
<dbReference type="GO" id="GO:0016628">
    <property type="term" value="F:oxidoreductase activity, acting on the CH-CH group of donors, NAD or NADP as acceptor"/>
    <property type="evidence" value="ECO:0007669"/>
    <property type="project" value="UniProtKB-ARBA"/>
</dbReference>
<feature type="domain" description="NADH:flavin oxidoreductase/NADH oxidase N-terminal" evidence="5">
    <location>
        <begin position="600"/>
        <end position="924"/>
    </location>
</feature>
<sequence length="955" mass="105438">MNRQYSESVKPNHHRIPELDSGCCHGTCCVDSSDHSSSRKTQCGSIDSCAPCNIDVLGQFGGNAASTSLPDWLNSPLEPNLGYDIVETAASAGHFDILQFLWENGRRAQVSEVAQPRSDHGEETATNTVFWGGNDMAAAAKRGHGQIVRWLYEHVRDVERNFSRVMLYTVRKGDLVLVQWLLDNVYQDLPLLPPPTINDAIRGGHLDVAQWLLDHGYVQNVEDAFRNASMNDYGDIVKWLVKQNIFENVDEGVQGAAACGYFPIVAWLLERNLGRGAFRSMYLAAINGNLEIAQYVYAQGITTYGENTMYVAAERGYLDVVKWLHSEFSNNPDVDLFPICRPNAEGYPRYSTAMDAAASNGHLAVLQFLHSVERSMESSPERRNRKRAKGREKPSGSRVPICTRAAMTNAAAEGHLEVVKWPHENRSEGCSPSVINTAARNGHLEVVKWLHEHVVVGCTTAAMDGAAANGHLNVVRWLHENRSEGCTTTAMDRAAARGHLHVVQWLHYNRPEGCTPFAMDSAARGGHLDVVQWLHRYRSEGCTDNAMDGAAYNGHFGIVQWLHLHRSEGCSIDAMHFAAVHGHFEVLLFLHSQRTEGSSSYTIVDATARGNIHVVAWLRQYYPSAINSTGYRRGLLISEATNISAYSRGYYGAPGLFTPEQVDGWKSVTAAVHGKGGKIFNQLWHTGRVSHPLNLPGGAQPVSASATNMEGVQSLATTIQGRLPHPNPRALEINEIPGIIEDYKRAAENALQAGFDGVELHAANGYLLEQFLLNGTNQRTDKYGGSPENRSRIVFEAIEAILSSVDSSKVGIRLSPFGTAFGCTDSNPREIFDYVVKKLNDYDLAYLHMVEPRGMQQPAPDAPEGGVTSIYRKLYKGVMISASGYDGAEAHMVVDDGTTDLVAFARDFISNPDFVERIRVGAELNPVDWQTVYVPLDTPYEKGYTDYPFLTEKTE</sequence>
<dbReference type="InterPro" id="IPR002110">
    <property type="entry name" value="Ankyrin_rpt"/>
</dbReference>
<comment type="cofactor">
    <cofactor evidence="1">
        <name>FMN</name>
        <dbReference type="ChEBI" id="CHEBI:58210"/>
    </cofactor>
</comment>
<dbReference type="SUPFAM" id="SSF48403">
    <property type="entry name" value="Ankyrin repeat"/>
    <property type="match status" value="2"/>
</dbReference>
<reference evidence="6" key="1">
    <citation type="submission" date="2023-04" db="EMBL/GenBank/DDBJ databases">
        <title>Phytophthora fragariaefolia NBRC 109709.</title>
        <authorList>
            <person name="Ichikawa N."/>
            <person name="Sato H."/>
            <person name="Tonouchi N."/>
        </authorList>
    </citation>
    <scope>NUCLEOTIDE SEQUENCE</scope>
    <source>
        <strain evidence="6">NBRC 109709</strain>
    </source>
</reference>
<dbReference type="SUPFAM" id="SSF51395">
    <property type="entry name" value="FMN-linked oxidoreductases"/>
    <property type="match status" value="1"/>
</dbReference>
<dbReference type="CDD" id="cd02933">
    <property type="entry name" value="OYE_like_FMN"/>
    <property type="match status" value="1"/>
</dbReference>
<proteinExistence type="inferred from homology"/>
<dbReference type="Gene3D" id="3.20.20.70">
    <property type="entry name" value="Aldolase class I"/>
    <property type="match status" value="1"/>
</dbReference>
<dbReference type="InterPro" id="IPR036770">
    <property type="entry name" value="Ankyrin_rpt-contain_sf"/>
</dbReference>
<dbReference type="PANTHER" id="PTHR46586">
    <property type="entry name" value="ANKYRIN REPEAT-CONTAINING PROTEIN"/>
    <property type="match status" value="1"/>
</dbReference>
<name>A0A9W6Y7I1_9STRA</name>
<comment type="similarity">
    <text evidence="2">Belongs to the NADH:flavin oxidoreductase/NADH oxidase family.</text>
</comment>
<keyword evidence="3" id="KW-0560">Oxidoreductase</keyword>
<organism evidence="6 7">
    <name type="scientific">Phytophthora fragariaefolia</name>
    <dbReference type="NCBI Taxonomy" id="1490495"/>
    <lineage>
        <taxon>Eukaryota</taxon>
        <taxon>Sar</taxon>
        <taxon>Stramenopiles</taxon>
        <taxon>Oomycota</taxon>
        <taxon>Peronosporomycetes</taxon>
        <taxon>Peronosporales</taxon>
        <taxon>Peronosporaceae</taxon>
        <taxon>Phytophthora</taxon>
    </lineage>
</organism>
<keyword evidence="7" id="KW-1185">Reference proteome</keyword>
<dbReference type="InterPro" id="IPR013785">
    <property type="entry name" value="Aldolase_TIM"/>
</dbReference>
<evidence type="ECO:0000256" key="1">
    <source>
        <dbReference type="ARBA" id="ARBA00001917"/>
    </source>
</evidence>
<dbReference type="AlphaFoldDB" id="A0A9W6Y7I1"/>
<evidence type="ECO:0000259" key="5">
    <source>
        <dbReference type="Pfam" id="PF00724"/>
    </source>
</evidence>
<dbReference type="InterPro" id="IPR001155">
    <property type="entry name" value="OxRdtase_FMN_N"/>
</dbReference>
<dbReference type="EMBL" id="BSXT01003661">
    <property type="protein sequence ID" value="GMF55134.1"/>
    <property type="molecule type" value="Genomic_DNA"/>
</dbReference>
<evidence type="ECO:0000256" key="2">
    <source>
        <dbReference type="ARBA" id="ARBA00005979"/>
    </source>
</evidence>